<evidence type="ECO:0000313" key="6">
    <source>
        <dbReference type="Proteomes" id="UP001596028"/>
    </source>
</evidence>
<gene>
    <name evidence="5" type="ORF">ACFO3S_14215</name>
</gene>
<feature type="signal peptide" evidence="3">
    <location>
        <begin position="1"/>
        <end position="28"/>
    </location>
</feature>
<keyword evidence="6" id="KW-1185">Reference proteome</keyword>
<feature type="compositionally biased region" description="Basic and acidic residues" evidence="1">
    <location>
        <begin position="328"/>
        <end position="343"/>
    </location>
</feature>
<feature type="chain" id="PRO_5045220210" evidence="3">
    <location>
        <begin position="29"/>
        <end position="373"/>
    </location>
</feature>
<evidence type="ECO:0000259" key="4">
    <source>
        <dbReference type="Pfam" id="PF14257"/>
    </source>
</evidence>
<organism evidence="5 6">
    <name type="scientific">Cohnella hongkongensis</name>
    <dbReference type="NCBI Taxonomy" id="178337"/>
    <lineage>
        <taxon>Bacteria</taxon>
        <taxon>Bacillati</taxon>
        <taxon>Bacillota</taxon>
        <taxon>Bacilli</taxon>
        <taxon>Bacillales</taxon>
        <taxon>Paenibacillaceae</taxon>
        <taxon>Cohnella</taxon>
    </lineage>
</organism>
<feature type="region of interest" description="Disordered" evidence="1">
    <location>
        <begin position="328"/>
        <end position="373"/>
    </location>
</feature>
<evidence type="ECO:0000313" key="5">
    <source>
        <dbReference type="EMBL" id="MFC4599403.1"/>
    </source>
</evidence>
<proteinExistence type="predicted"/>
<reference evidence="6" key="1">
    <citation type="journal article" date="2019" name="Int. J. Syst. Evol. Microbiol.">
        <title>The Global Catalogue of Microorganisms (GCM) 10K type strain sequencing project: providing services to taxonomists for standard genome sequencing and annotation.</title>
        <authorList>
            <consortium name="The Broad Institute Genomics Platform"/>
            <consortium name="The Broad Institute Genome Sequencing Center for Infectious Disease"/>
            <person name="Wu L."/>
            <person name="Ma J."/>
        </authorList>
    </citation>
    <scope>NUCLEOTIDE SEQUENCE [LARGE SCALE GENOMIC DNA]</scope>
    <source>
        <strain evidence="6">CCUG 49571</strain>
    </source>
</reference>
<name>A0ABV9FBR3_9BACL</name>
<feature type="region of interest" description="Disordered" evidence="1">
    <location>
        <begin position="33"/>
        <end position="55"/>
    </location>
</feature>
<dbReference type="Pfam" id="PF14257">
    <property type="entry name" value="DUF4349"/>
    <property type="match status" value="1"/>
</dbReference>
<dbReference type="PROSITE" id="PS51257">
    <property type="entry name" value="PROKAR_LIPOPROTEIN"/>
    <property type="match status" value="1"/>
</dbReference>
<keyword evidence="2" id="KW-1133">Transmembrane helix</keyword>
<keyword evidence="2" id="KW-0472">Membrane</keyword>
<keyword evidence="2" id="KW-0812">Transmembrane</keyword>
<accession>A0ABV9FBR3</accession>
<sequence length="373" mass="39764">MKGKQAGTWHRRLLLAVAAMLLATGLAACSGSASDSGAPKSEMSMADQAAPALSEPVEGEIAAAPSMSAHQNAGAATTTASDGGGVGVGPIADANAGYGRKIIYRADLVMKVDDFQVAQEQLLDQIHLSGAYVLQFSDSRNANEVGATYVIKVPSEGFTSFLEKLQSIENLKFEREVKGSDVTEEFVDLEARLKTQTALEARYLDFISKATKTGDLVQFANELARVQETIEQIKGRMRYLDQNVAFSTVNLRLYQADGIEEPRAAAEKKSFGDRISDALLGSATVLRQLGEGLIVVLAAMLPVLIVAGALGVPAYAIFRGRSAARRQAAESKRKEWNRERAESGGDGETPQEEGGAAERPAEPEGASPEEESR</sequence>
<dbReference type="EMBL" id="JBHSEP010000009">
    <property type="protein sequence ID" value="MFC4599403.1"/>
    <property type="molecule type" value="Genomic_DNA"/>
</dbReference>
<evidence type="ECO:0000256" key="1">
    <source>
        <dbReference type="SAM" id="MobiDB-lite"/>
    </source>
</evidence>
<dbReference type="InterPro" id="IPR025645">
    <property type="entry name" value="DUF4349"/>
</dbReference>
<comment type="caution">
    <text evidence="5">The sequence shown here is derived from an EMBL/GenBank/DDBJ whole genome shotgun (WGS) entry which is preliminary data.</text>
</comment>
<feature type="transmembrane region" description="Helical" evidence="2">
    <location>
        <begin position="292"/>
        <end position="318"/>
    </location>
</feature>
<dbReference type="RefSeq" id="WP_378097121.1">
    <property type="nucleotide sequence ID" value="NZ_JBHSEP010000009.1"/>
</dbReference>
<feature type="compositionally biased region" description="Low complexity" evidence="1">
    <location>
        <begin position="352"/>
        <end position="366"/>
    </location>
</feature>
<keyword evidence="3" id="KW-0732">Signal</keyword>
<dbReference type="Proteomes" id="UP001596028">
    <property type="component" value="Unassembled WGS sequence"/>
</dbReference>
<evidence type="ECO:0000256" key="3">
    <source>
        <dbReference type="SAM" id="SignalP"/>
    </source>
</evidence>
<evidence type="ECO:0000256" key="2">
    <source>
        <dbReference type="SAM" id="Phobius"/>
    </source>
</evidence>
<protein>
    <submittedName>
        <fullName evidence="5">DUF4349 domain-containing protein</fullName>
    </submittedName>
</protein>
<feature type="domain" description="DUF4349" evidence="4">
    <location>
        <begin position="100"/>
        <end position="312"/>
    </location>
</feature>